<evidence type="ECO:0000256" key="5">
    <source>
        <dbReference type="ARBA" id="ARBA00023235"/>
    </source>
</evidence>
<evidence type="ECO:0000259" key="10">
    <source>
        <dbReference type="Pfam" id="PF22023"/>
    </source>
</evidence>
<dbReference type="EMBL" id="CP009961">
    <property type="protein sequence ID" value="AKG39211.1"/>
    <property type="molecule type" value="Genomic_DNA"/>
</dbReference>
<dbReference type="InterPro" id="IPR005912">
    <property type="entry name" value="Pus10"/>
</dbReference>
<dbReference type="AlphaFoldDB" id="A0A0F7CLD3"/>
<reference evidence="11 12" key="1">
    <citation type="journal article" date="2015" name="Stand. Genomic Sci.">
        <title>Complete genome sequence of and proposal of Thermofilum uzonense sp. nov. a novel hyperthermophilic crenarchaeon and emended description of the genus Thermofilum.</title>
        <authorList>
            <person name="Toshchakov S.V."/>
            <person name="Korzhenkov A.A."/>
            <person name="Samarov N.I."/>
            <person name="Mazunin I.O."/>
            <person name="Mozhey O.I."/>
            <person name="Shmyr I.S."/>
            <person name="Derbikova K.S."/>
            <person name="Taranov E.A."/>
            <person name="Dominova I.N."/>
            <person name="Bonch-Osmolovskaya E.A."/>
            <person name="Patrushev M.V."/>
            <person name="Podosokorskaya O.A."/>
            <person name="Kublanov I.V."/>
        </authorList>
    </citation>
    <scope>NUCLEOTIDE SEQUENCE [LARGE SCALE GENOMIC DNA]</scope>
    <source>
        <strain evidence="11 12">1807-2</strain>
    </source>
</reference>
<accession>A0A0F7CLD3</accession>
<feature type="binding site" evidence="8">
    <location>
        <position position="318"/>
    </location>
    <ligand>
        <name>substrate</name>
    </ligand>
</feature>
<dbReference type="HOGENOM" id="CLU_028780_2_0_2"/>
<dbReference type="InterPro" id="IPR039894">
    <property type="entry name" value="Pus10-like"/>
</dbReference>
<dbReference type="GO" id="GO:0160148">
    <property type="term" value="F:tRNA pseudouridine(55) synthase activity"/>
    <property type="evidence" value="ECO:0007669"/>
    <property type="project" value="UniProtKB-EC"/>
</dbReference>
<feature type="domain" description="Pus10-like C-terminal" evidence="9">
    <location>
        <begin position="194"/>
        <end position="425"/>
    </location>
</feature>
<dbReference type="NCBIfam" id="TIGR01213">
    <property type="entry name" value="pseudo_Pus10arc"/>
    <property type="match status" value="1"/>
</dbReference>
<dbReference type="STRING" id="1550241.MA03_08210"/>
<evidence type="ECO:0000259" key="9">
    <source>
        <dbReference type="Pfam" id="PF21238"/>
    </source>
</evidence>
<keyword evidence="5 8" id="KW-0413">Isomerase</keyword>
<organism evidence="11 12">
    <name type="scientific">Infirmifilum uzonense</name>
    <dbReference type="NCBI Taxonomy" id="1550241"/>
    <lineage>
        <taxon>Archaea</taxon>
        <taxon>Thermoproteota</taxon>
        <taxon>Thermoprotei</taxon>
        <taxon>Thermofilales</taxon>
        <taxon>Thermofilaceae</taxon>
        <taxon>Infirmifilum</taxon>
    </lineage>
</organism>
<dbReference type="PANTHER" id="PTHR21568">
    <property type="entry name" value="TRNA PSEUDOURIDINE SYNTHASE PUS10"/>
    <property type="match status" value="1"/>
</dbReference>
<comment type="catalytic activity">
    <reaction evidence="6 8">
        <text>uridine(54) in tRNA = pseudouridine(54) in tRNA</text>
        <dbReference type="Rhea" id="RHEA:57876"/>
        <dbReference type="Rhea" id="RHEA-COMP:10193"/>
        <dbReference type="Rhea" id="RHEA-COMP:14141"/>
        <dbReference type="ChEBI" id="CHEBI:65314"/>
        <dbReference type="ChEBI" id="CHEBI:65315"/>
    </reaction>
</comment>
<dbReference type="InterPro" id="IPR020103">
    <property type="entry name" value="PsdUridine_synth_cat_dom_sf"/>
</dbReference>
<evidence type="ECO:0000256" key="1">
    <source>
        <dbReference type="ARBA" id="ARBA00000385"/>
    </source>
</evidence>
<dbReference type="GO" id="GO:0000049">
    <property type="term" value="F:tRNA binding"/>
    <property type="evidence" value="ECO:0007669"/>
    <property type="project" value="InterPro"/>
</dbReference>
<protein>
    <recommendedName>
        <fullName evidence="8">tRNA pseudouridine synthase Pus10</fullName>
        <ecNumber evidence="8">5.4.99.25</ecNumber>
    </recommendedName>
    <alternativeName>
        <fullName evidence="8">tRNA pseudouridine 54/55 synthase</fullName>
        <shortName evidence="8">Psi54/55 synthase</shortName>
    </alternativeName>
</protein>
<dbReference type="FunFam" id="3.30.70.2510:FF:000001">
    <property type="entry name" value="tRNA pseudouridine synthase Pus10"/>
    <property type="match status" value="1"/>
</dbReference>
<evidence type="ECO:0000313" key="12">
    <source>
        <dbReference type="Proteomes" id="UP000067434"/>
    </source>
</evidence>
<comment type="function">
    <text evidence="7 8">Responsible for synthesis of pseudouridine from uracil-54 and uracil-55 in the psi GC loop of transfer RNAs.</text>
</comment>
<dbReference type="InterPro" id="IPR048741">
    <property type="entry name" value="Pus10-like_C"/>
</dbReference>
<dbReference type="OrthoDB" id="10348at2157"/>
<feature type="active site" description="Nucleophile" evidence="8">
    <location>
        <position position="250"/>
    </location>
</feature>
<dbReference type="Gene3D" id="3.30.70.2510">
    <property type="match status" value="1"/>
</dbReference>
<keyword evidence="3 8" id="KW-0819">tRNA processing</keyword>
<dbReference type="Pfam" id="PF22023">
    <property type="entry name" value="Pus10_THUMP_arc"/>
    <property type="match status" value="1"/>
</dbReference>
<name>A0A0F7CLD3_9CREN</name>
<evidence type="ECO:0000256" key="7">
    <source>
        <dbReference type="ARBA" id="ARBA00058132"/>
    </source>
</evidence>
<sequence length="425" mass="48166">MIVEVAKEILENGYVLCDSCLGRLFGLRGYGLSNAERGKAIKTVLFLEAYKSSPRELNLKLLRSLSAGGFEPARIILSSLEGQTTVREKCHVCGGITERYEDIAAQAAREALSYEFKTFQFGVRLPLETLKREEELWRRYKLSDAESLKNEVTREVGKIFSRITGKEYDPEKPDLLIILDLEGDNIEMIPQPVFVCGRYRKLVRGLPQNPWPYSDDRIKYKTSIEELIAQPAIELFQATGARFHAGGREDIDVRTLGTGRPFVLELRRPRKRSVNLEELERLINTRAGGLIEVEGLAYCERRSIKTLKSLAEIARKTYRALVTFSSPISDEDIEKINSSFNGVTVEQKTPTRVLHRRADKLRRKVVYRVEASRVSDREIELLIDAQGGFYIKEFIHGDGGRTNPSIAGILGKSVEKIELDVINID</sequence>
<comment type="similarity">
    <text evidence="2 8">Belongs to the pseudouridine synthase Pus10 family.</text>
</comment>
<dbReference type="InterPro" id="IPR055174">
    <property type="entry name" value="Pus10_THUMP_arc"/>
</dbReference>
<feature type="domain" description="Pus10 THUMP" evidence="10">
    <location>
        <begin position="104"/>
        <end position="180"/>
    </location>
</feature>
<dbReference type="PATRIC" id="fig|1550241.5.peg.1698"/>
<dbReference type="PANTHER" id="PTHR21568:SF0">
    <property type="entry name" value="TRNA PSEUDOURIDINE SYNTHASE PUS10"/>
    <property type="match status" value="1"/>
</dbReference>
<dbReference type="SUPFAM" id="SSF55120">
    <property type="entry name" value="Pseudouridine synthase"/>
    <property type="match status" value="1"/>
</dbReference>
<dbReference type="EC" id="5.4.99.25" evidence="8"/>
<dbReference type="KEGG" id="thf:MA03_08210"/>
<evidence type="ECO:0000256" key="8">
    <source>
        <dbReference type="HAMAP-Rule" id="MF_01893"/>
    </source>
</evidence>
<dbReference type="Gene3D" id="3.30.70.3190">
    <property type="match status" value="1"/>
</dbReference>
<evidence type="ECO:0000256" key="4">
    <source>
        <dbReference type="ARBA" id="ARBA00022884"/>
    </source>
</evidence>
<feature type="binding site" evidence="8">
    <location>
        <position position="390"/>
    </location>
    <ligand>
        <name>substrate</name>
    </ligand>
</feature>
<gene>
    <name evidence="8" type="primary">pus10</name>
    <name evidence="11" type="ORF">MA03_08210</name>
</gene>
<dbReference type="GO" id="GO:0031119">
    <property type="term" value="P:tRNA pseudouridine synthesis"/>
    <property type="evidence" value="ECO:0007669"/>
    <property type="project" value="UniProtKB-UniRule"/>
</dbReference>
<evidence type="ECO:0000256" key="3">
    <source>
        <dbReference type="ARBA" id="ARBA00022694"/>
    </source>
</evidence>
<evidence type="ECO:0000256" key="6">
    <source>
        <dbReference type="ARBA" id="ARBA00050950"/>
    </source>
</evidence>
<dbReference type="HAMAP" id="MF_01893">
    <property type="entry name" value="Pus10_arch"/>
    <property type="match status" value="1"/>
</dbReference>
<keyword evidence="4 8" id="KW-0694">RNA-binding</keyword>
<keyword evidence="12" id="KW-1185">Reference proteome</keyword>
<proteinExistence type="inferred from homology"/>
<evidence type="ECO:0000256" key="2">
    <source>
        <dbReference type="ARBA" id="ARBA00009652"/>
    </source>
</evidence>
<comment type="catalytic activity">
    <reaction evidence="1 8">
        <text>uridine(55) in tRNA = pseudouridine(55) in tRNA</text>
        <dbReference type="Rhea" id="RHEA:42532"/>
        <dbReference type="Rhea" id="RHEA-COMP:10101"/>
        <dbReference type="Rhea" id="RHEA-COMP:10102"/>
        <dbReference type="ChEBI" id="CHEBI:65314"/>
        <dbReference type="ChEBI" id="CHEBI:65315"/>
        <dbReference type="EC" id="5.4.99.25"/>
    </reaction>
</comment>
<dbReference type="Pfam" id="PF21238">
    <property type="entry name" value="Pus10_C"/>
    <property type="match status" value="1"/>
</dbReference>
<dbReference type="FunFam" id="3.30.70.3190:FF:000001">
    <property type="entry name" value="tRNA pseudouridine synthase Pus10"/>
    <property type="match status" value="1"/>
</dbReference>
<evidence type="ECO:0000313" key="11">
    <source>
        <dbReference type="EMBL" id="AKG39211.1"/>
    </source>
</evidence>
<dbReference type="Proteomes" id="UP000067434">
    <property type="component" value="Chromosome"/>
</dbReference>